<evidence type="ECO:0000259" key="8">
    <source>
        <dbReference type="PROSITE" id="PS51779"/>
    </source>
</evidence>
<evidence type="ECO:0000256" key="1">
    <source>
        <dbReference type="ARBA" id="ARBA00004370"/>
    </source>
</evidence>
<feature type="domain" description="POTRA" evidence="8">
    <location>
        <begin position="22"/>
        <end position="91"/>
    </location>
</feature>
<evidence type="ECO:0000256" key="6">
    <source>
        <dbReference type="ARBA" id="ARBA00023136"/>
    </source>
</evidence>
<keyword evidence="7" id="KW-0131">Cell cycle</keyword>
<evidence type="ECO:0000256" key="7">
    <source>
        <dbReference type="ARBA" id="ARBA00023306"/>
    </source>
</evidence>
<keyword evidence="2" id="KW-1003">Cell membrane</keyword>
<evidence type="ECO:0000256" key="3">
    <source>
        <dbReference type="ARBA" id="ARBA00022618"/>
    </source>
</evidence>
<keyword evidence="5" id="KW-1133">Transmembrane helix</keyword>
<keyword evidence="4" id="KW-0812">Transmembrane</keyword>
<protein>
    <recommendedName>
        <fullName evidence="8">POTRA domain-containing protein</fullName>
    </recommendedName>
</protein>
<dbReference type="AlphaFoldDB" id="X1G9S2"/>
<evidence type="ECO:0000256" key="2">
    <source>
        <dbReference type="ARBA" id="ARBA00022475"/>
    </source>
</evidence>
<name>X1G9S2_9ZZZZ</name>
<organism evidence="9">
    <name type="scientific">marine sediment metagenome</name>
    <dbReference type="NCBI Taxonomy" id="412755"/>
    <lineage>
        <taxon>unclassified sequences</taxon>
        <taxon>metagenomes</taxon>
        <taxon>ecological metagenomes</taxon>
    </lineage>
</organism>
<dbReference type="Gene3D" id="3.10.20.310">
    <property type="entry name" value="membrane protein fhac"/>
    <property type="match status" value="1"/>
</dbReference>
<dbReference type="PANTHER" id="PTHR37820:SF1">
    <property type="entry name" value="CELL DIVISION PROTEIN FTSQ"/>
    <property type="match status" value="1"/>
</dbReference>
<comment type="subcellular location">
    <subcellularLocation>
        <location evidence="1">Membrane</location>
    </subcellularLocation>
</comment>
<dbReference type="Pfam" id="PF08478">
    <property type="entry name" value="POTRA_1"/>
    <property type="match status" value="1"/>
</dbReference>
<reference evidence="9" key="1">
    <citation type="journal article" date="2014" name="Front. Microbiol.">
        <title>High frequency of phylogenetically diverse reductive dehalogenase-homologous genes in deep subseafloor sedimentary metagenomes.</title>
        <authorList>
            <person name="Kawai M."/>
            <person name="Futagami T."/>
            <person name="Toyoda A."/>
            <person name="Takaki Y."/>
            <person name="Nishi S."/>
            <person name="Hori S."/>
            <person name="Arai W."/>
            <person name="Tsubouchi T."/>
            <person name="Morono Y."/>
            <person name="Uchiyama I."/>
            <person name="Ito T."/>
            <person name="Fujiyama A."/>
            <person name="Inagaki F."/>
            <person name="Takami H."/>
        </authorList>
    </citation>
    <scope>NUCLEOTIDE SEQUENCE</scope>
    <source>
        <strain evidence="9">Expedition CK06-06</strain>
    </source>
</reference>
<dbReference type="InterPro" id="IPR013685">
    <property type="entry name" value="POTRA_FtsQ_type"/>
</dbReference>
<evidence type="ECO:0000313" key="9">
    <source>
        <dbReference type="EMBL" id="GAH29788.1"/>
    </source>
</evidence>
<dbReference type="PANTHER" id="PTHR37820">
    <property type="entry name" value="CELL DIVISION PROTEIN DIVIB"/>
    <property type="match status" value="1"/>
</dbReference>
<dbReference type="GO" id="GO:0051301">
    <property type="term" value="P:cell division"/>
    <property type="evidence" value="ECO:0007669"/>
    <property type="project" value="UniProtKB-KW"/>
</dbReference>
<dbReference type="InterPro" id="IPR050487">
    <property type="entry name" value="FtsQ_DivIB"/>
</dbReference>
<evidence type="ECO:0000256" key="4">
    <source>
        <dbReference type="ARBA" id="ARBA00022692"/>
    </source>
</evidence>
<dbReference type="InterPro" id="IPR034746">
    <property type="entry name" value="POTRA"/>
</dbReference>
<dbReference type="PROSITE" id="PS51779">
    <property type="entry name" value="POTRA"/>
    <property type="match status" value="1"/>
</dbReference>
<comment type="caution">
    <text evidence="9">The sequence shown here is derived from an EMBL/GenBank/DDBJ whole genome shotgun (WGS) entry which is preliminary data.</text>
</comment>
<proteinExistence type="predicted"/>
<keyword evidence="3" id="KW-0132">Cell division</keyword>
<dbReference type="GO" id="GO:0005886">
    <property type="term" value="C:plasma membrane"/>
    <property type="evidence" value="ECO:0007669"/>
    <property type="project" value="TreeGrafter"/>
</dbReference>
<sequence>MICLFFAAVVWGLNYFYKSEYFKVKNIDIQNNTHYKDEEVKVLIPKVIGVNIFEINKKKVEETIARELNWVKEAELRKIFPDKVIIKLDERKPYLKIVYKDKYFLIDSEGVVLDKIEKEDLDEYKDLILVRNVVN</sequence>
<dbReference type="EMBL" id="BARU01001158">
    <property type="protein sequence ID" value="GAH29788.1"/>
    <property type="molecule type" value="Genomic_DNA"/>
</dbReference>
<evidence type="ECO:0000256" key="5">
    <source>
        <dbReference type="ARBA" id="ARBA00022989"/>
    </source>
</evidence>
<gene>
    <name evidence="9" type="ORF">S03H2_03202</name>
</gene>
<keyword evidence="6" id="KW-0472">Membrane</keyword>
<accession>X1G9S2</accession>